<evidence type="ECO:0000256" key="1">
    <source>
        <dbReference type="ARBA" id="ARBA00004141"/>
    </source>
</evidence>
<reference evidence="9 10" key="1">
    <citation type="submission" date="2018-12" db="EMBL/GenBank/DDBJ databases">
        <authorList>
            <person name="Tiukova I."/>
            <person name="Dainat J."/>
        </authorList>
    </citation>
    <scope>NUCLEOTIDE SEQUENCE [LARGE SCALE GENOMIC DNA]</scope>
</reference>
<evidence type="ECO:0000256" key="4">
    <source>
        <dbReference type="ARBA" id="ARBA00022692"/>
    </source>
</evidence>
<evidence type="ECO:0000313" key="10">
    <source>
        <dbReference type="Proteomes" id="UP000290900"/>
    </source>
</evidence>
<dbReference type="PANTHER" id="PTHR12300">
    <property type="entry name" value="HVA22-LIKE PROTEINS"/>
    <property type="match status" value="1"/>
</dbReference>
<evidence type="ECO:0000256" key="3">
    <source>
        <dbReference type="ARBA" id="ARBA00019184"/>
    </source>
</evidence>
<dbReference type="AlphaFoldDB" id="A0A448YGX9"/>
<evidence type="ECO:0000256" key="6">
    <source>
        <dbReference type="ARBA" id="ARBA00023136"/>
    </source>
</evidence>
<comment type="function">
    <text evidence="7">Required to generate and maintain the structure of the tubular endoplasmic reticulum network and the vacuole. Induces high curvature in membranes and causes membrane tubule formation. Involved in membrane/vesicle trafficking.</text>
</comment>
<evidence type="ECO:0000256" key="2">
    <source>
        <dbReference type="ARBA" id="ARBA00008573"/>
    </source>
</evidence>
<dbReference type="STRING" id="13370.A0A448YGX9"/>
<keyword evidence="4 8" id="KW-0812">Transmembrane</keyword>
<dbReference type="GO" id="GO:0016020">
    <property type="term" value="C:membrane"/>
    <property type="evidence" value="ECO:0007669"/>
    <property type="project" value="UniProtKB-SubCell"/>
</dbReference>
<comment type="similarity">
    <text evidence="2 8">Belongs to the DP1 family.</text>
</comment>
<keyword evidence="10" id="KW-1185">Reference proteome</keyword>
<evidence type="ECO:0000313" key="9">
    <source>
        <dbReference type="EMBL" id="VEU20215.1"/>
    </source>
</evidence>
<dbReference type="EMBL" id="CAACVR010000002">
    <property type="protein sequence ID" value="VEU20215.1"/>
    <property type="molecule type" value="Genomic_DNA"/>
</dbReference>
<evidence type="ECO:0000256" key="8">
    <source>
        <dbReference type="RuleBase" id="RU362006"/>
    </source>
</evidence>
<organism evidence="9 10">
    <name type="scientific">Brettanomyces naardenensis</name>
    <name type="common">Yeast</name>
    <dbReference type="NCBI Taxonomy" id="13370"/>
    <lineage>
        <taxon>Eukaryota</taxon>
        <taxon>Fungi</taxon>
        <taxon>Dikarya</taxon>
        <taxon>Ascomycota</taxon>
        <taxon>Saccharomycotina</taxon>
        <taxon>Pichiomycetes</taxon>
        <taxon>Pichiales</taxon>
        <taxon>Pichiaceae</taxon>
        <taxon>Brettanomyces</taxon>
    </lineage>
</organism>
<name>A0A448YGX9_BRENA</name>
<keyword evidence="5 8" id="KW-1133">Transmembrane helix</keyword>
<dbReference type="Proteomes" id="UP000290900">
    <property type="component" value="Unassembled WGS sequence"/>
</dbReference>
<comment type="subcellular location">
    <subcellularLocation>
        <location evidence="1 8">Membrane</location>
        <topology evidence="1 8">Multi-pass membrane protein</topology>
    </subcellularLocation>
</comment>
<feature type="transmembrane region" description="Helical" evidence="8">
    <location>
        <begin position="40"/>
        <end position="72"/>
    </location>
</feature>
<sequence length="173" mass="19326">MDFASIKSQVQNTFSSIDQSTKHFKSLDGFEQSTNLPRSYAVVALGIVYLGLVFVNVGGIGELLSNLAGFVYPCYNSLKALKTRGTSDDTRLLTYWVVFAFLNIAEFWSSAILYWIPAYFLFKTLFLIYLAAPGTNGAEVVYNLVIKPLTDKIVETPEEPADNLINKVQDKME</sequence>
<gene>
    <name evidence="9" type="ORF">BRENAR_LOCUS950</name>
</gene>
<dbReference type="InParanoid" id="A0A448YGX9"/>
<dbReference type="PANTHER" id="PTHR12300:SF161">
    <property type="entry name" value="RECEPTOR EXPRESSION-ENHANCING PROTEIN"/>
    <property type="match status" value="1"/>
</dbReference>
<evidence type="ECO:0000256" key="7">
    <source>
        <dbReference type="ARBA" id="ARBA00045873"/>
    </source>
</evidence>
<evidence type="ECO:0000256" key="5">
    <source>
        <dbReference type="ARBA" id="ARBA00022989"/>
    </source>
</evidence>
<keyword evidence="6 8" id="KW-0472">Membrane</keyword>
<proteinExistence type="inferred from homology"/>
<dbReference type="FunCoup" id="A0A448YGX9">
    <property type="interactions" value="341"/>
</dbReference>
<feature type="transmembrane region" description="Helical" evidence="8">
    <location>
        <begin position="93"/>
        <end position="116"/>
    </location>
</feature>
<dbReference type="OrthoDB" id="10009287at2759"/>
<dbReference type="InterPro" id="IPR004345">
    <property type="entry name" value="TB2_DP1_HVA22"/>
</dbReference>
<accession>A0A448YGX9</accession>
<comment type="caution">
    <text evidence="8">Lacks conserved residue(s) required for the propagation of feature annotation.</text>
</comment>
<protein>
    <recommendedName>
        <fullName evidence="3 8">Protein YOP1</fullName>
    </recommendedName>
</protein>
<dbReference type="Pfam" id="PF03134">
    <property type="entry name" value="TB2_DP1_HVA22"/>
    <property type="match status" value="1"/>
</dbReference>